<reference evidence="5" key="1">
    <citation type="journal article" date="2022" name="Front. Plant Sci.">
        <title>Agronomic efficiency and genome mining analysis of the wheat-biostimulant rhizospheric bacterium Pseudomonas pergaminensis sp. nov. strain 1008T.</title>
        <authorList>
            <person name="Diaz M."/>
            <person name="Bach T."/>
            <person name="Gonzalez Anta G."/>
            <person name="Agaras B."/>
            <person name="Wibberg D."/>
            <person name="Noguera F."/>
            <person name="Canciani W."/>
            <person name="Valverde C."/>
        </authorList>
    </citation>
    <scope>NUCLEOTIDE SEQUENCE</scope>
    <source>
        <strain evidence="5">1008</strain>
    </source>
</reference>
<dbReference type="Pfam" id="PF13855">
    <property type="entry name" value="LRR_8"/>
    <property type="match status" value="1"/>
</dbReference>
<organism evidence="5 6">
    <name type="scientific">Pseudomonas pergaminensis</name>
    <dbReference type="NCBI Taxonomy" id="2853159"/>
    <lineage>
        <taxon>Bacteria</taxon>
        <taxon>Pseudomonadati</taxon>
        <taxon>Pseudomonadota</taxon>
        <taxon>Gammaproteobacteria</taxon>
        <taxon>Pseudomonadales</taxon>
        <taxon>Pseudomonadaceae</taxon>
        <taxon>Pseudomonas</taxon>
    </lineage>
</organism>
<feature type="coiled-coil region" evidence="3">
    <location>
        <begin position="1672"/>
        <end position="1699"/>
    </location>
</feature>
<evidence type="ECO:0000313" key="5">
    <source>
        <dbReference type="EMBL" id="USV99917.2"/>
    </source>
</evidence>
<keyword evidence="1" id="KW-0433">Leucine-rich repeat</keyword>
<evidence type="ECO:0000313" key="6">
    <source>
        <dbReference type="Proteomes" id="UP001056907"/>
    </source>
</evidence>
<keyword evidence="3" id="KW-0175">Coiled coil</keyword>
<sequence length="1969" mass="220038">MTTPSSLLPAALGNPQPDSHYEVLKSAIPPWLGQSSQQARNALKTAKLSLGQALGTAPSPLKSAFTKATAEHWTARNKVEQTLKQLEDAKAFAKPILEDALLKRFNLELNCETTYLRLYIPQTTPWFPVRTGAARTWTVSLLDAALHNFESTETEVDAYEADSTFITRPSASGQFDTLPAVKKVLSITAFTRLCRELDIGAQYARHVREALGLDEPVAASALQHKVIASHTAALRNALHLARISGDIAEDMWLAIGELIEGKPARLQDGQPLRAYDLHMMEAPLNGVLLFAVDLEHPRSVQRVVAYVPDDPRHPIKEYPSSLAFKQALTEKLRDEQYQGFFSRFVNHEHHGPFFSGLSQRLARITWHPPQSGSDQAPWRKEPTTDPRLNFSVQPIAGDLWQHVYEQRLNQIINDARTRAVSTAEADRKARWAAWDAFVNVASSIVNAVVMVVAPFIPGLGELMLGYMAYQLLDEVFEGIIDWAIGESSEAFGHVMSMLESLVQIGAFAAGSTIGVKLLRQVAPPDVLAFIERFKPVTLANGSGRYWNKDLTAYRQKTTLPPRLGINEQGLHTLRGESVLPLEGDLYAVQPLTDSEQYVIRHPTRPDAYTPQLQHNGAGAWHSELEDPLHWDRPTLLRRLGHNVSELSEADRELALTLSGVDDGALRRMHVLGEPVPPLLADTFERVRIDRSLRTLIDQLGSDDPTTYQHVDPQDVLHLLTAYGEWPETRCLQILDAHGNTAWAFGDTNKPVVQIQEAQLNKGQLLKELLQRLTPEEIRTLFGERAADPELSLDNRAYQWRKKLARVAERHRATLFDSRYAQLQPTAHAPAQQLIQSAPGLPTQVITHVLDHASAEELTELDNQHTPPRLADLARSTLDELRINRAYEGLHLEAMPTVDSERLALNTLRTQPGWPGNVRIEARHLTVQGEMWLQIGVKDATVVRTLVRTADGRYVPHDEKGPLSGETDLYTAILNALPDAQRDALGLGVNQGPALRERLRQRPLPREELRQVLDTSVIKPPTLETLRLLGMDAGYPIQDAPPAPVASLEERARAIYPALDPQQLQDLLTHLHTQPGGAANGLAALAEEYRQLRNDLTSWQRQIPTAHPETGARLSVAERRNERQNRRMIARQLRRCWRREEAADLFLDPSVDGYSLRLDYPILGALPELTANFDHVSLLTLSGRPQTASALAFLGRFQQLRQLTVRGLNLGSVPELIFNLPHLNSLSLSSCNIRLTPADQARIASLRGLQSLVLHDNPLDLAPSVEAMTELTHLDLSHTQIEQLPDGIVDRPNLQTALLSNTRIRELPPALFSLPPNKGSAFDLGDNPLSRAAVEQIKSYYQSHGLTFEANALHIDLRDAHQLYPSLRKSALNRLIYDLPGTVEAGQVELARRAAELQTLQAQLQQWEGAPDLSGQEFARRIALRIRLEKCWRHELTESGVQRHSLFIPKELTGALPAIDASFDHITVLIIQGNNAPLDVDSFLTHFPELMSISLSQTVLGDIPPEILSRTKLTHLRLENCAIRLSDNSRARLERLSNLSHLNLNSNPLGAPIDFSHLTQLTTLHLRDTGLNTVPLTLLTHVQRYTINLSGNAITQLPPELFALPKHLGRVFDLSANPLTYQSLELIKSYCQRTDECFHVQTPAEHRNRARQLYPRMAEKDTDRLIFGLPGTLENVDAKLTELEGDYQRLVAELQHWANDTPEQHPLTGGVLSDDLRIADEVSRQQYKRLLEEAWRRESPIDEESLDDRTTYEVVLDQPIIGTLPILSVRLNHVTYFELKGAFTITDINGTLKAFPCLQTLIVTNCTLGKLPSAIFAMPKLSGLELSGCEIALTPAEARSISDLDNLEFLHLNNNPLGNAPDVSALQQLTTLQLSNTQISQVPAGLFQLHGLQNLDLSNNALRDIPADIMEMQQVLDNDSDLHNNPWTPESIELLREYYQRTGNDFQILEVTVDENDNPLESVDEELMEE</sequence>
<proteinExistence type="predicted"/>
<dbReference type="RefSeq" id="WP_346356360.1">
    <property type="nucleotide sequence ID" value="NZ_CP078013.2"/>
</dbReference>
<name>A0ABD7TEA6_9PSED</name>
<accession>A0ABD7TEA6</accession>
<dbReference type="Gene3D" id="3.80.10.10">
    <property type="entry name" value="Ribonuclease Inhibitor"/>
    <property type="match status" value="3"/>
</dbReference>
<dbReference type="EMBL" id="CP078013">
    <property type="protein sequence ID" value="USV99917.2"/>
    <property type="molecule type" value="Genomic_DNA"/>
</dbReference>
<dbReference type="InterPro" id="IPR001611">
    <property type="entry name" value="Leu-rich_rpt"/>
</dbReference>
<dbReference type="Proteomes" id="UP001056907">
    <property type="component" value="Chromosome"/>
</dbReference>
<evidence type="ECO:0000256" key="1">
    <source>
        <dbReference type="ARBA" id="ARBA00022614"/>
    </source>
</evidence>
<gene>
    <name evidence="5" type="ORF">KUA23_23280</name>
</gene>
<dbReference type="KEGG" id="ppeg:KUA23_23280"/>
<dbReference type="Pfam" id="PF20178">
    <property type="entry name" value="ToxA_N"/>
    <property type="match status" value="1"/>
</dbReference>
<dbReference type="SUPFAM" id="SSF52058">
    <property type="entry name" value="L domain-like"/>
    <property type="match status" value="2"/>
</dbReference>
<evidence type="ECO:0000259" key="4">
    <source>
        <dbReference type="Pfam" id="PF20178"/>
    </source>
</evidence>
<dbReference type="InterPro" id="IPR032675">
    <property type="entry name" value="LRR_dom_sf"/>
</dbReference>
<dbReference type="PANTHER" id="PTHR48051:SF46">
    <property type="entry name" value="LEUCINE RICH REPEAT-CONTAINING DOMAIN PROTEIN"/>
    <property type="match status" value="1"/>
</dbReference>
<dbReference type="InterPro" id="IPR050216">
    <property type="entry name" value="LRR_domain-containing"/>
</dbReference>
<keyword evidence="2" id="KW-0677">Repeat</keyword>
<reference evidence="5" key="2">
    <citation type="submission" date="2024-04" db="EMBL/GenBank/DDBJ databases">
        <authorList>
            <person name="Diaz M."/>
            <person name="Bach T."/>
            <person name="Gonzalez Anta G."/>
            <person name="Agaras B."/>
            <person name="Wibberg D."/>
            <person name="Noguera F."/>
            <person name="Canciani W."/>
            <person name="Ybarra T."/>
            <person name="Nunez M.L."/>
            <person name="Valverde C."/>
        </authorList>
    </citation>
    <scope>NUCLEOTIDE SEQUENCE</scope>
    <source>
        <strain evidence="5">1008</strain>
    </source>
</reference>
<evidence type="ECO:0000256" key="3">
    <source>
        <dbReference type="SAM" id="Coils"/>
    </source>
</evidence>
<dbReference type="InterPro" id="IPR003591">
    <property type="entry name" value="Leu-rich_rpt_typical-subtyp"/>
</dbReference>
<evidence type="ECO:0000256" key="2">
    <source>
        <dbReference type="ARBA" id="ARBA00022737"/>
    </source>
</evidence>
<dbReference type="SMART" id="SM00369">
    <property type="entry name" value="LRR_TYP"/>
    <property type="match status" value="8"/>
</dbReference>
<dbReference type="PROSITE" id="PS51450">
    <property type="entry name" value="LRR"/>
    <property type="match status" value="2"/>
</dbReference>
<dbReference type="InterPro" id="IPR046673">
    <property type="entry name" value="ToxA_N"/>
</dbReference>
<protein>
    <submittedName>
        <fullName evidence="5">DUF6543 domain-containing protein</fullName>
    </submittedName>
</protein>
<feature type="domain" description="Dermonecrotic toxin N-terminal" evidence="4">
    <location>
        <begin position="84"/>
        <end position="347"/>
    </location>
</feature>
<dbReference type="PANTHER" id="PTHR48051">
    <property type="match status" value="1"/>
</dbReference>